<proteinExistence type="predicted"/>
<name>A0AAE0NQY1_9PEZI</name>
<evidence type="ECO:0000313" key="3">
    <source>
        <dbReference type="Proteomes" id="UP001285441"/>
    </source>
</evidence>
<dbReference type="EMBL" id="JAULSW010000004">
    <property type="protein sequence ID" value="KAK3386029.1"/>
    <property type="molecule type" value="Genomic_DNA"/>
</dbReference>
<protein>
    <submittedName>
        <fullName evidence="2">Uncharacterized protein</fullName>
    </submittedName>
</protein>
<feature type="region of interest" description="Disordered" evidence="1">
    <location>
        <begin position="37"/>
        <end position="67"/>
    </location>
</feature>
<feature type="region of interest" description="Disordered" evidence="1">
    <location>
        <begin position="168"/>
        <end position="194"/>
    </location>
</feature>
<sequence>MLKVIRTVPGSIWACKLAIFALLRCRGTSKIYLHARKRRTGPQNREAAWTQPSTLPSAPPSRRTPRRMRFLGGCGGRGLRGDEASAHRSFVTLPIMQLPRQKRRGPGRGGCRRTSYRHESRPLTEVSWSRRSPEVAQSGFVEAVLTRVLLPRLPASVRMRPSPCFVSSTAHGKADSPDISTNQFLLGPDLPRRR</sequence>
<comment type="caution">
    <text evidence="2">The sequence shown here is derived from an EMBL/GenBank/DDBJ whole genome shotgun (WGS) entry which is preliminary data.</text>
</comment>
<dbReference type="AlphaFoldDB" id="A0AAE0NQY1"/>
<evidence type="ECO:0000313" key="2">
    <source>
        <dbReference type="EMBL" id="KAK3386029.1"/>
    </source>
</evidence>
<dbReference type="Proteomes" id="UP001285441">
    <property type="component" value="Unassembled WGS sequence"/>
</dbReference>
<keyword evidence="3" id="KW-1185">Reference proteome</keyword>
<reference evidence="2" key="2">
    <citation type="submission" date="2023-06" db="EMBL/GenBank/DDBJ databases">
        <authorList>
            <consortium name="Lawrence Berkeley National Laboratory"/>
            <person name="Haridas S."/>
            <person name="Hensen N."/>
            <person name="Bonometti L."/>
            <person name="Westerberg I."/>
            <person name="Brannstrom I.O."/>
            <person name="Guillou S."/>
            <person name="Cros-Aarteil S."/>
            <person name="Calhoun S."/>
            <person name="Kuo A."/>
            <person name="Mondo S."/>
            <person name="Pangilinan J."/>
            <person name="Riley R."/>
            <person name="LaButti K."/>
            <person name="Andreopoulos B."/>
            <person name="Lipzen A."/>
            <person name="Chen C."/>
            <person name="Yanf M."/>
            <person name="Daum C."/>
            <person name="Ng V."/>
            <person name="Clum A."/>
            <person name="Steindorff A."/>
            <person name="Ohm R."/>
            <person name="Martin F."/>
            <person name="Silar P."/>
            <person name="Natvig D."/>
            <person name="Lalanne C."/>
            <person name="Gautier V."/>
            <person name="Ament-velasquez S.L."/>
            <person name="Kruys A."/>
            <person name="Hutchinson M.I."/>
            <person name="Powell A.J."/>
            <person name="Barry K."/>
            <person name="Miller A.N."/>
            <person name="Grigoriev I.V."/>
            <person name="Debuchy R."/>
            <person name="Gladieux P."/>
            <person name="Thoren M.H."/>
            <person name="Johannesson H."/>
        </authorList>
    </citation>
    <scope>NUCLEOTIDE SEQUENCE</scope>
    <source>
        <strain evidence="2">CBS 232.78</strain>
    </source>
</reference>
<evidence type="ECO:0000256" key="1">
    <source>
        <dbReference type="SAM" id="MobiDB-lite"/>
    </source>
</evidence>
<gene>
    <name evidence="2" type="ORF">B0H63DRAFT_190866</name>
</gene>
<reference evidence="2" key="1">
    <citation type="journal article" date="2023" name="Mol. Phylogenet. Evol.">
        <title>Genome-scale phylogeny and comparative genomics of the fungal order Sordariales.</title>
        <authorList>
            <person name="Hensen N."/>
            <person name="Bonometti L."/>
            <person name="Westerberg I."/>
            <person name="Brannstrom I.O."/>
            <person name="Guillou S."/>
            <person name="Cros-Aarteil S."/>
            <person name="Calhoun S."/>
            <person name="Haridas S."/>
            <person name="Kuo A."/>
            <person name="Mondo S."/>
            <person name="Pangilinan J."/>
            <person name="Riley R."/>
            <person name="LaButti K."/>
            <person name="Andreopoulos B."/>
            <person name="Lipzen A."/>
            <person name="Chen C."/>
            <person name="Yan M."/>
            <person name="Daum C."/>
            <person name="Ng V."/>
            <person name="Clum A."/>
            <person name="Steindorff A."/>
            <person name="Ohm R.A."/>
            <person name="Martin F."/>
            <person name="Silar P."/>
            <person name="Natvig D.O."/>
            <person name="Lalanne C."/>
            <person name="Gautier V."/>
            <person name="Ament-Velasquez S.L."/>
            <person name="Kruys A."/>
            <person name="Hutchinson M.I."/>
            <person name="Powell A.J."/>
            <person name="Barry K."/>
            <person name="Miller A.N."/>
            <person name="Grigoriev I.V."/>
            <person name="Debuchy R."/>
            <person name="Gladieux P."/>
            <person name="Hiltunen Thoren M."/>
            <person name="Johannesson H."/>
        </authorList>
    </citation>
    <scope>NUCLEOTIDE SEQUENCE</scope>
    <source>
        <strain evidence="2">CBS 232.78</strain>
    </source>
</reference>
<accession>A0AAE0NQY1</accession>
<organism evidence="2 3">
    <name type="scientific">Podospora didyma</name>
    <dbReference type="NCBI Taxonomy" id="330526"/>
    <lineage>
        <taxon>Eukaryota</taxon>
        <taxon>Fungi</taxon>
        <taxon>Dikarya</taxon>
        <taxon>Ascomycota</taxon>
        <taxon>Pezizomycotina</taxon>
        <taxon>Sordariomycetes</taxon>
        <taxon>Sordariomycetidae</taxon>
        <taxon>Sordariales</taxon>
        <taxon>Podosporaceae</taxon>
        <taxon>Podospora</taxon>
    </lineage>
</organism>